<name>A0ABN5W9H2_9SPHN</name>
<comment type="domain">
    <text evidence="16">Lacks the C-terminal regulatory region which is replaced by HisZ.</text>
</comment>
<evidence type="ECO:0000256" key="9">
    <source>
        <dbReference type="ARBA" id="ARBA00022605"/>
    </source>
</evidence>
<evidence type="ECO:0000256" key="5">
    <source>
        <dbReference type="ARBA" id="ARBA00011496"/>
    </source>
</evidence>
<comment type="function">
    <text evidence="15 16">Catalyzes the condensation of ATP and 5-phosphoribose 1-diphosphate to form N'-(5'-phosphoribosyl)-ATP (PR-ATP). Has a crucial role in the pathway because the rate of histidine biosynthesis seems to be controlled primarily by regulation of HisG enzymatic activity.</text>
</comment>
<dbReference type="Pfam" id="PF01634">
    <property type="entry name" value="HisG"/>
    <property type="match status" value="1"/>
</dbReference>
<keyword evidence="14 16" id="KW-0368">Histidine biosynthesis</keyword>
<dbReference type="SUPFAM" id="SSF53850">
    <property type="entry name" value="Periplasmic binding protein-like II"/>
    <property type="match status" value="1"/>
</dbReference>
<keyword evidence="19" id="KW-1185">Reference proteome</keyword>
<dbReference type="Proteomes" id="UP001059971">
    <property type="component" value="Chromosome 1"/>
</dbReference>
<keyword evidence="12 16" id="KW-0547">Nucleotide-binding</keyword>
<dbReference type="PROSITE" id="PS01316">
    <property type="entry name" value="ATP_P_PHORIBOSYLTR"/>
    <property type="match status" value="1"/>
</dbReference>
<evidence type="ECO:0000256" key="15">
    <source>
        <dbReference type="ARBA" id="ARBA00024861"/>
    </source>
</evidence>
<keyword evidence="9 16" id="KW-0028">Amino-acid biosynthesis</keyword>
<dbReference type="InterPro" id="IPR024893">
    <property type="entry name" value="ATP_PRibTrfase_HisG_short"/>
</dbReference>
<evidence type="ECO:0000256" key="4">
    <source>
        <dbReference type="ARBA" id="ARBA00009489"/>
    </source>
</evidence>
<evidence type="ECO:0000256" key="2">
    <source>
        <dbReference type="ARBA" id="ARBA00004496"/>
    </source>
</evidence>
<evidence type="ECO:0000256" key="6">
    <source>
        <dbReference type="ARBA" id="ARBA00011946"/>
    </source>
</evidence>
<evidence type="ECO:0000256" key="16">
    <source>
        <dbReference type="HAMAP-Rule" id="MF_01018"/>
    </source>
</evidence>
<evidence type="ECO:0000256" key="14">
    <source>
        <dbReference type="ARBA" id="ARBA00023102"/>
    </source>
</evidence>
<comment type="subcellular location">
    <subcellularLocation>
        <location evidence="2 16">Cytoplasm</location>
    </subcellularLocation>
</comment>
<dbReference type="NCBIfam" id="TIGR00070">
    <property type="entry name" value="hisG"/>
    <property type="match status" value="1"/>
</dbReference>
<dbReference type="RefSeq" id="WP_261935946.1">
    <property type="nucleotide sequence ID" value="NZ_AP018817.1"/>
</dbReference>
<gene>
    <name evidence="16 18" type="primary">hisG</name>
    <name evidence="18" type="ORF">SBA_ch1_07530</name>
</gene>
<keyword evidence="8 16" id="KW-0963">Cytoplasm</keyword>
<evidence type="ECO:0000256" key="13">
    <source>
        <dbReference type="ARBA" id="ARBA00022840"/>
    </source>
</evidence>
<evidence type="ECO:0000313" key="18">
    <source>
        <dbReference type="EMBL" id="BBF68553.1"/>
    </source>
</evidence>
<accession>A0ABN5W9H2</accession>
<dbReference type="GO" id="GO:0016757">
    <property type="term" value="F:glycosyltransferase activity"/>
    <property type="evidence" value="ECO:0007669"/>
    <property type="project" value="UniProtKB-KW"/>
</dbReference>
<dbReference type="EMBL" id="AP018817">
    <property type="protein sequence ID" value="BBF68553.1"/>
    <property type="molecule type" value="Genomic_DNA"/>
</dbReference>
<dbReference type="PANTHER" id="PTHR21403">
    <property type="entry name" value="ATP PHOSPHORIBOSYLTRANSFERASE ATP-PRTASE"/>
    <property type="match status" value="1"/>
</dbReference>
<comment type="pathway">
    <text evidence="3 16">Amino-acid biosynthesis; L-histidine biosynthesis; L-histidine from 5-phospho-alpha-D-ribose 1-diphosphate: step 1/9.</text>
</comment>
<dbReference type="PANTHER" id="PTHR21403:SF8">
    <property type="entry name" value="ATP PHOSPHORIBOSYLTRANSFERASE"/>
    <property type="match status" value="1"/>
</dbReference>
<evidence type="ECO:0000256" key="7">
    <source>
        <dbReference type="ARBA" id="ARBA00020998"/>
    </source>
</evidence>
<comment type="similarity">
    <text evidence="4 16">Belongs to the ATP phosphoribosyltransferase family. Short subfamily.</text>
</comment>
<evidence type="ECO:0000256" key="1">
    <source>
        <dbReference type="ARBA" id="ARBA00000915"/>
    </source>
</evidence>
<evidence type="ECO:0000259" key="17">
    <source>
        <dbReference type="Pfam" id="PF01634"/>
    </source>
</evidence>
<dbReference type="HAMAP" id="MF_01018">
    <property type="entry name" value="HisG_Short"/>
    <property type="match status" value="1"/>
</dbReference>
<keyword evidence="11 16" id="KW-0808">Transferase</keyword>
<evidence type="ECO:0000256" key="10">
    <source>
        <dbReference type="ARBA" id="ARBA00022676"/>
    </source>
</evidence>
<organism evidence="18 19">
    <name type="scientific">Sphingomonas bisphenolicum</name>
    <dbReference type="NCBI Taxonomy" id="296544"/>
    <lineage>
        <taxon>Bacteria</taxon>
        <taxon>Pseudomonadati</taxon>
        <taxon>Pseudomonadota</taxon>
        <taxon>Alphaproteobacteria</taxon>
        <taxon>Sphingomonadales</taxon>
        <taxon>Sphingomonadaceae</taxon>
        <taxon>Sphingomonas</taxon>
    </lineage>
</organism>
<dbReference type="Gene3D" id="3.40.190.10">
    <property type="entry name" value="Periplasmic binding protein-like II"/>
    <property type="match status" value="2"/>
</dbReference>
<keyword evidence="10 16" id="KW-0328">Glycosyltransferase</keyword>
<comment type="catalytic activity">
    <reaction evidence="1 16">
        <text>1-(5-phospho-beta-D-ribosyl)-ATP + diphosphate = 5-phospho-alpha-D-ribose 1-diphosphate + ATP</text>
        <dbReference type="Rhea" id="RHEA:18473"/>
        <dbReference type="ChEBI" id="CHEBI:30616"/>
        <dbReference type="ChEBI" id="CHEBI:33019"/>
        <dbReference type="ChEBI" id="CHEBI:58017"/>
        <dbReference type="ChEBI" id="CHEBI:73183"/>
        <dbReference type="EC" id="2.4.2.17"/>
    </reaction>
</comment>
<protein>
    <recommendedName>
        <fullName evidence="7 16">ATP phosphoribosyltransferase</fullName>
        <shortName evidence="16">ATP-PRT</shortName>
        <shortName evidence="16">ATP-PRTase</shortName>
        <ecNumber evidence="6 16">2.4.2.17</ecNumber>
    </recommendedName>
</protein>
<evidence type="ECO:0000256" key="3">
    <source>
        <dbReference type="ARBA" id="ARBA00004667"/>
    </source>
</evidence>
<comment type="subunit">
    <text evidence="5 16">Heteromultimer composed of HisG and HisZ subunits.</text>
</comment>
<dbReference type="CDD" id="cd13595">
    <property type="entry name" value="PBP2_HisGs"/>
    <property type="match status" value="1"/>
</dbReference>
<evidence type="ECO:0000256" key="8">
    <source>
        <dbReference type="ARBA" id="ARBA00022490"/>
    </source>
</evidence>
<proteinExistence type="inferred from homology"/>
<evidence type="ECO:0000256" key="11">
    <source>
        <dbReference type="ARBA" id="ARBA00022679"/>
    </source>
</evidence>
<keyword evidence="13 16" id="KW-0067">ATP-binding</keyword>
<dbReference type="InterPro" id="IPR018198">
    <property type="entry name" value="ATP_PRibTrfase_CS"/>
</dbReference>
<dbReference type="InterPro" id="IPR001348">
    <property type="entry name" value="ATP_PRibTrfase_HisG"/>
</dbReference>
<dbReference type="EC" id="2.4.2.17" evidence="6 16"/>
<evidence type="ECO:0000256" key="12">
    <source>
        <dbReference type="ARBA" id="ARBA00022741"/>
    </source>
</evidence>
<feature type="domain" description="ATP phosphoribosyltransferase catalytic" evidence="17">
    <location>
        <begin position="56"/>
        <end position="211"/>
    </location>
</feature>
<reference evidence="18" key="1">
    <citation type="submission" date="2018-07" db="EMBL/GenBank/DDBJ databases">
        <title>Complete genome sequence of Sphingomonas bisphenolicum strain AO1, a bisphenol A degradative bacterium isolated from Japanese farm field.</title>
        <authorList>
            <person name="Murakami M."/>
            <person name="Koh M."/>
            <person name="Koba S."/>
            <person name="Matsumura Y."/>
        </authorList>
    </citation>
    <scope>NUCLEOTIDE SEQUENCE</scope>
    <source>
        <strain evidence="18">AO1</strain>
    </source>
</reference>
<evidence type="ECO:0000313" key="19">
    <source>
        <dbReference type="Proteomes" id="UP001059971"/>
    </source>
</evidence>
<sequence length="220" mass="23900">MTRPLTFAIPKGRILDEALPLLAKAGIEPEAEFHDKKSRALRFATNRPDVSIIRVRAFDVATFVAHGAAQIGIVGSDVVEEFNYSELYAPVDLDIGHCRLSVAEPVDAADEDQAAMSHVRVATKYPHLTRRYYEARGLQAECVKLNGAMELAPSLGLSRRIVDLVSSGATLKANGLVETDIIMQISARLIVNRAAYKMRSAELSPLVEAFRAAVGVKDAA</sequence>
<dbReference type="InterPro" id="IPR013820">
    <property type="entry name" value="ATP_PRibTrfase_cat"/>
</dbReference>